<keyword evidence="3" id="KW-0444">Lipid biosynthesis</keyword>
<dbReference type="AlphaFoldDB" id="A0A1B7TJ83"/>
<keyword evidence="10 13" id="KW-0472">Membrane</keyword>
<keyword evidence="9" id="KW-0443">Lipid metabolism</keyword>
<keyword evidence="4 13" id="KW-0812">Transmembrane</keyword>
<evidence type="ECO:0000256" key="8">
    <source>
        <dbReference type="ARBA" id="ARBA00023011"/>
    </source>
</evidence>
<evidence type="ECO:0000313" key="15">
    <source>
        <dbReference type="Proteomes" id="UP000092321"/>
    </source>
</evidence>
<dbReference type="Pfam" id="PF03694">
    <property type="entry name" value="Erg28"/>
    <property type="match status" value="1"/>
</dbReference>
<evidence type="ECO:0000313" key="14">
    <source>
        <dbReference type="EMBL" id="OBA28748.1"/>
    </source>
</evidence>
<evidence type="ECO:0000256" key="13">
    <source>
        <dbReference type="SAM" id="Phobius"/>
    </source>
</evidence>
<dbReference type="GO" id="GO:0030674">
    <property type="term" value="F:protein-macromolecule adaptor activity"/>
    <property type="evidence" value="ECO:0007669"/>
    <property type="project" value="TreeGrafter"/>
</dbReference>
<feature type="transmembrane region" description="Helical" evidence="13">
    <location>
        <begin position="96"/>
        <end position="118"/>
    </location>
</feature>
<keyword evidence="15" id="KW-1185">Reference proteome</keyword>
<evidence type="ECO:0000256" key="1">
    <source>
        <dbReference type="ARBA" id="ARBA00004477"/>
    </source>
</evidence>
<organism evidence="14 15">
    <name type="scientific">Hanseniaspora valbyensis NRRL Y-1626</name>
    <dbReference type="NCBI Taxonomy" id="766949"/>
    <lineage>
        <taxon>Eukaryota</taxon>
        <taxon>Fungi</taxon>
        <taxon>Dikarya</taxon>
        <taxon>Ascomycota</taxon>
        <taxon>Saccharomycotina</taxon>
        <taxon>Saccharomycetes</taxon>
        <taxon>Saccharomycodales</taxon>
        <taxon>Saccharomycodaceae</taxon>
        <taxon>Hanseniaspora</taxon>
    </lineage>
</organism>
<dbReference type="EMBL" id="LXPE01000002">
    <property type="protein sequence ID" value="OBA28748.1"/>
    <property type="molecule type" value="Genomic_DNA"/>
</dbReference>
<dbReference type="Proteomes" id="UP000092321">
    <property type="component" value="Unassembled WGS sequence"/>
</dbReference>
<evidence type="ECO:0000256" key="3">
    <source>
        <dbReference type="ARBA" id="ARBA00022516"/>
    </source>
</evidence>
<gene>
    <name evidence="14" type="ORF">HANVADRAFT_51212</name>
</gene>
<keyword evidence="7 13" id="KW-1133">Transmembrane helix</keyword>
<evidence type="ECO:0000256" key="6">
    <source>
        <dbReference type="ARBA" id="ARBA00022955"/>
    </source>
</evidence>
<keyword evidence="11" id="KW-1207">Sterol metabolism</keyword>
<name>A0A1B7TJ83_9ASCO</name>
<evidence type="ECO:0000256" key="2">
    <source>
        <dbReference type="ARBA" id="ARBA00005377"/>
    </source>
</evidence>
<dbReference type="PANTHER" id="PTHR15451:SF19">
    <property type="entry name" value="ERGOSTEROL BIOSYNTHETIC PROTEIN 28 HOMOLOG"/>
    <property type="match status" value="1"/>
</dbReference>
<accession>A0A1B7TJ83</accession>
<comment type="caution">
    <text evidence="14">The sequence shown here is derived from an EMBL/GenBank/DDBJ whole genome shotgun (WGS) entry which is preliminary data.</text>
</comment>
<dbReference type="GO" id="GO:0016126">
    <property type="term" value="P:sterol biosynthetic process"/>
    <property type="evidence" value="ECO:0007669"/>
    <property type="project" value="UniProtKB-KW"/>
</dbReference>
<feature type="transmembrane region" description="Helical" evidence="13">
    <location>
        <begin position="68"/>
        <end position="90"/>
    </location>
</feature>
<dbReference type="InterPro" id="IPR005352">
    <property type="entry name" value="Erg28"/>
</dbReference>
<dbReference type="PANTHER" id="PTHR15451">
    <property type="entry name" value="ERGOSTEROL BIOSYNTHETIC PROTEIN 28-RELATED"/>
    <property type="match status" value="1"/>
</dbReference>
<dbReference type="OrthoDB" id="6485510at2759"/>
<evidence type="ECO:0000256" key="7">
    <source>
        <dbReference type="ARBA" id="ARBA00022989"/>
    </source>
</evidence>
<keyword evidence="6" id="KW-0752">Steroid biosynthesis</keyword>
<feature type="transmembrane region" description="Helical" evidence="13">
    <location>
        <begin position="26"/>
        <end position="47"/>
    </location>
</feature>
<comment type="similarity">
    <text evidence="2">Belongs to the ERG28 family.</text>
</comment>
<evidence type="ECO:0000256" key="4">
    <source>
        <dbReference type="ARBA" id="ARBA00022692"/>
    </source>
</evidence>
<evidence type="ECO:0000256" key="12">
    <source>
        <dbReference type="ARBA" id="ARBA00023221"/>
    </source>
</evidence>
<evidence type="ECO:0000256" key="5">
    <source>
        <dbReference type="ARBA" id="ARBA00022824"/>
    </source>
</evidence>
<keyword evidence="5" id="KW-0256">Endoplasmic reticulum</keyword>
<sequence length="153" mass="17471">MFPNVFPAIVDTLKPIIFSKNYLPKWLLFISVVSIFNSIQCFSKIGISLTKKVYSNTSAKNNNEINSLTCRLFGTWTFIACMIRLYGAIYTSNEQVYQLCFISYIVALGHFGSELIVFRACKFDKGIAGPFIVATTSLIWMYKQKEYYTGSSW</sequence>
<protein>
    <submittedName>
        <fullName evidence="14">Erg28-domain-containing protein</fullName>
    </submittedName>
</protein>
<comment type="subcellular location">
    <subcellularLocation>
        <location evidence="1">Endoplasmic reticulum membrane</location>
        <topology evidence="1">Multi-pass membrane protein</topology>
    </subcellularLocation>
</comment>
<evidence type="ECO:0000256" key="9">
    <source>
        <dbReference type="ARBA" id="ARBA00023098"/>
    </source>
</evidence>
<dbReference type="GO" id="GO:0005789">
    <property type="term" value="C:endoplasmic reticulum membrane"/>
    <property type="evidence" value="ECO:0007669"/>
    <property type="project" value="UniProtKB-SubCell"/>
</dbReference>
<proteinExistence type="inferred from homology"/>
<reference evidence="15" key="1">
    <citation type="journal article" date="2016" name="Proc. Natl. Acad. Sci. U.S.A.">
        <title>Comparative genomics of biotechnologically important yeasts.</title>
        <authorList>
            <person name="Riley R."/>
            <person name="Haridas S."/>
            <person name="Wolfe K.H."/>
            <person name="Lopes M.R."/>
            <person name="Hittinger C.T."/>
            <person name="Goeker M."/>
            <person name="Salamov A.A."/>
            <person name="Wisecaver J.H."/>
            <person name="Long T.M."/>
            <person name="Calvey C.H."/>
            <person name="Aerts A.L."/>
            <person name="Barry K.W."/>
            <person name="Choi C."/>
            <person name="Clum A."/>
            <person name="Coughlan A.Y."/>
            <person name="Deshpande S."/>
            <person name="Douglass A.P."/>
            <person name="Hanson S.J."/>
            <person name="Klenk H.-P."/>
            <person name="LaButti K.M."/>
            <person name="Lapidus A."/>
            <person name="Lindquist E.A."/>
            <person name="Lipzen A.M."/>
            <person name="Meier-Kolthoff J.P."/>
            <person name="Ohm R.A."/>
            <person name="Otillar R.P."/>
            <person name="Pangilinan J.L."/>
            <person name="Peng Y."/>
            <person name="Rokas A."/>
            <person name="Rosa C.A."/>
            <person name="Scheuner C."/>
            <person name="Sibirny A.A."/>
            <person name="Slot J.C."/>
            <person name="Stielow J.B."/>
            <person name="Sun H."/>
            <person name="Kurtzman C.P."/>
            <person name="Blackwell M."/>
            <person name="Grigoriev I.V."/>
            <person name="Jeffries T.W."/>
        </authorList>
    </citation>
    <scope>NUCLEOTIDE SEQUENCE [LARGE SCALE GENOMIC DNA]</scope>
    <source>
        <strain evidence="15">NRRL Y-1626</strain>
    </source>
</reference>
<evidence type="ECO:0000256" key="10">
    <source>
        <dbReference type="ARBA" id="ARBA00023136"/>
    </source>
</evidence>
<keyword evidence="8" id="KW-0756">Sterol biosynthesis</keyword>
<evidence type="ECO:0000256" key="11">
    <source>
        <dbReference type="ARBA" id="ARBA00023166"/>
    </source>
</evidence>
<keyword evidence="12" id="KW-0753">Steroid metabolism</keyword>